<comment type="similarity">
    <text evidence="1">Belongs to the bacterial solute-binding protein 7 family.</text>
</comment>
<name>A0A0J6HRD5_9BACI</name>
<dbReference type="InterPro" id="IPR038404">
    <property type="entry name" value="TRAP_DctP_sf"/>
</dbReference>
<dbReference type="Proteomes" id="UP000036168">
    <property type="component" value="Unassembled WGS sequence"/>
</dbReference>
<evidence type="ECO:0000256" key="1">
    <source>
        <dbReference type="ARBA" id="ARBA00009023"/>
    </source>
</evidence>
<evidence type="ECO:0000256" key="2">
    <source>
        <dbReference type="ARBA" id="ARBA00022448"/>
    </source>
</evidence>
<dbReference type="EMBL" id="JARRTL010000007">
    <property type="protein sequence ID" value="MEC0484233.1"/>
    <property type="molecule type" value="Genomic_DNA"/>
</dbReference>
<dbReference type="CDD" id="cd13674">
    <property type="entry name" value="PBP2_TRAP_SBP_like_1"/>
    <property type="match status" value="1"/>
</dbReference>
<protein>
    <submittedName>
        <fullName evidence="4">C4-dicarboxylate ABC transporter</fullName>
    </submittedName>
    <submittedName>
        <fullName evidence="5">TRAP transporter substrate-binding protein</fullName>
    </submittedName>
</protein>
<dbReference type="InterPro" id="IPR018389">
    <property type="entry name" value="DctP_fam"/>
</dbReference>
<evidence type="ECO:0000313" key="4">
    <source>
        <dbReference type="EMBL" id="KRT95851.1"/>
    </source>
</evidence>
<comment type="caution">
    <text evidence="4">The sequence shown here is derived from an EMBL/GenBank/DDBJ whole genome shotgun (WGS) entry which is preliminary data.</text>
</comment>
<dbReference type="Pfam" id="PF03480">
    <property type="entry name" value="DctP"/>
    <property type="match status" value="1"/>
</dbReference>
<keyword evidence="2" id="KW-0813">Transport</keyword>
<gene>
    <name evidence="4" type="ORF">AB447_201810</name>
    <name evidence="5" type="ORF">P8828_05140</name>
</gene>
<evidence type="ECO:0000313" key="6">
    <source>
        <dbReference type="Proteomes" id="UP000036168"/>
    </source>
</evidence>
<dbReference type="PIRSF" id="PIRSF006470">
    <property type="entry name" value="DctB"/>
    <property type="match status" value="1"/>
</dbReference>
<evidence type="ECO:0000313" key="5">
    <source>
        <dbReference type="EMBL" id="MEC0484233.1"/>
    </source>
</evidence>
<reference evidence="4 6" key="1">
    <citation type="journal article" date="2015" name="Int. J. Syst. Evol. Microbiol.">
        <title>Bacillus glycinifermentans sp. nov., isolated from fermented soybean paste.</title>
        <authorList>
            <person name="Kim S.J."/>
            <person name="Dunlap C.A."/>
            <person name="Kwon S.W."/>
            <person name="Rooney A.P."/>
        </authorList>
    </citation>
    <scope>NUCLEOTIDE SEQUENCE [LARGE SCALE GENOMIC DNA]</scope>
    <source>
        <strain evidence="4 6">GO-13</strain>
    </source>
</reference>
<dbReference type="PATRIC" id="fig|1664069.3.peg.1481"/>
<accession>A0A0J6HRD5</accession>
<reference evidence="5 7" key="3">
    <citation type="submission" date="2023-03" db="EMBL/GenBank/DDBJ databases">
        <title>Agriculturally important microbes genome sequencing.</title>
        <authorList>
            <person name="Dunlap C."/>
        </authorList>
    </citation>
    <scope>NUCLEOTIDE SEQUENCE [LARGE SCALE GENOMIC DNA]</scope>
    <source>
        <strain evidence="5 7">CBP-3203</strain>
    </source>
</reference>
<dbReference type="GO" id="GO:0030288">
    <property type="term" value="C:outer membrane-bounded periplasmic space"/>
    <property type="evidence" value="ECO:0007669"/>
    <property type="project" value="InterPro"/>
</dbReference>
<dbReference type="Gene3D" id="3.40.190.170">
    <property type="entry name" value="Bacterial extracellular solute-binding protein, family 7"/>
    <property type="match status" value="1"/>
</dbReference>
<keyword evidence="7" id="KW-1185">Reference proteome</keyword>
<dbReference type="OrthoDB" id="9776801at2"/>
<reference evidence="4" key="2">
    <citation type="submission" date="2015-10" db="EMBL/GenBank/DDBJ databases">
        <authorList>
            <person name="Gilbert D.G."/>
        </authorList>
    </citation>
    <scope>NUCLEOTIDE SEQUENCE</scope>
    <source>
        <strain evidence="4">GO-13</strain>
    </source>
</reference>
<dbReference type="NCBIfam" id="TIGR00787">
    <property type="entry name" value="dctP"/>
    <property type="match status" value="1"/>
</dbReference>
<dbReference type="Proteomes" id="UP001341297">
    <property type="component" value="Unassembled WGS sequence"/>
</dbReference>
<dbReference type="AlphaFoldDB" id="A0A0J6HRD5"/>
<organism evidence="4 6">
    <name type="scientific">Bacillus glycinifermentans</name>
    <dbReference type="NCBI Taxonomy" id="1664069"/>
    <lineage>
        <taxon>Bacteria</taxon>
        <taxon>Bacillati</taxon>
        <taxon>Bacillota</taxon>
        <taxon>Bacilli</taxon>
        <taxon>Bacillales</taxon>
        <taxon>Bacillaceae</taxon>
        <taxon>Bacillus</taxon>
    </lineage>
</organism>
<dbReference type="PANTHER" id="PTHR33376">
    <property type="match status" value="1"/>
</dbReference>
<dbReference type="InterPro" id="IPR004682">
    <property type="entry name" value="TRAP_DctP"/>
</dbReference>
<dbReference type="NCBIfam" id="NF037995">
    <property type="entry name" value="TRAP_S1"/>
    <property type="match status" value="1"/>
</dbReference>
<accession>A0A0J6H179</accession>
<keyword evidence="3" id="KW-0732">Signal</keyword>
<dbReference type="EMBL" id="LECW02000001">
    <property type="protein sequence ID" value="KRT95851.1"/>
    <property type="molecule type" value="Genomic_DNA"/>
</dbReference>
<dbReference type="GO" id="GO:0055085">
    <property type="term" value="P:transmembrane transport"/>
    <property type="evidence" value="ECO:0007669"/>
    <property type="project" value="InterPro"/>
</dbReference>
<sequence>MKSLLAFLSMLVFGIATALYIGFHDNFPSRDRIYDDEQEGLKELVVFKFSHVVAENTPKGLAAKKFAQLVNEKSAGKIKIEVFPNGSLYSDIEEIKALKEGDVQFIAPSTSKLGMLSPDWFVLDLPYAFADYDAVREGLHGKIGDQLFASLQKDRIKGLAYWTNGFKQITSNKGPVKNPDDLKGQTLRIMQSNVIEDQFKLLHAKGRQDSFNSTFQLLESKKVDGEENTISNIYSKKFYNVQNYMTISNHGYLGYAVMTDQTWWNSLPKETKRILSEAMKETTEWNEKHAAKMNKDQLQQIREHSPILIHELTDEERKAWMKRLDPVYDQYKPIIGEHLIQQVRDLQKQHFTSNGQ</sequence>
<proteinExistence type="inferred from homology"/>
<dbReference type="PANTHER" id="PTHR33376:SF7">
    <property type="entry name" value="C4-DICARBOXYLATE-BINDING PROTEIN DCTB"/>
    <property type="match status" value="1"/>
</dbReference>
<dbReference type="RefSeq" id="WP_048356032.1">
    <property type="nucleotide sequence ID" value="NZ_CP023481.1"/>
</dbReference>
<evidence type="ECO:0000256" key="3">
    <source>
        <dbReference type="ARBA" id="ARBA00022729"/>
    </source>
</evidence>
<evidence type="ECO:0000313" key="7">
    <source>
        <dbReference type="Proteomes" id="UP001341297"/>
    </source>
</evidence>
<dbReference type="STRING" id="1664069.BGLY_0550"/>